<dbReference type="Proteomes" id="UP001190700">
    <property type="component" value="Unassembled WGS sequence"/>
</dbReference>
<feature type="transmembrane region" description="Helical" evidence="1">
    <location>
        <begin position="94"/>
        <end position="113"/>
    </location>
</feature>
<accession>A0AAE0F2X4</accession>
<comment type="caution">
    <text evidence="2">The sequence shown here is derived from an EMBL/GenBank/DDBJ whole genome shotgun (WGS) entry which is preliminary data.</text>
</comment>
<evidence type="ECO:0000256" key="1">
    <source>
        <dbReference type="SAM" id="Phobius"/>
    </source>
</evidence>
<keyword evidence="1" id="KW-0472">Membrane</keyword>
<organism evidence="2 3">
    <name type="scientific">Cymbomonas tetramitiformis</name>
    <dbReference type="NCBI Taxonomy" id="36881"/>
    <lineage>
        <taxon>Eukaryota</taxon>
        <taxon>Viridiplantae</taxon>
        <taxon>Chlorophyta</taxon>
        <taxon>Pyramimonadophyceae</taxon>
        <taxon>Pyramimonadales</taxon>
        <taxon>Pyramimonadaceae</taxon>
        <taxon>Cymbomonas</taxon>
    </lineage>
</organism>
<sequence length="116" mass="12076">MMDLARARRETETQLPEYHDKVVAVPKESLREAVGIGFTLSMSNLAGGVASGMSADASLGLMTLTAFGFSYGLLQLGGILAMSASSLSDGRFKTLGSQVGGMIFITMGVGQLLQLA</sequence>
<proteinExistence type="predicted"/>
<protein>
    <submittedName>
        <fullName evidence="2">Uncharacterized protein</fullName>
    </submittedName>
</protein>
<keyword evidence="3" id="KW-1185">Reference proteome</keyword>
<dbReference type="AlphaFoldDB" id="A0AAE0F2X4"/>
<keyword evidence="1" id="KW-1133">Transmembrane helix</keyword>
<feature type="transmembrane region" description="Helical" evidence="1">
    <location>
        <begin position="59"/>
        <end position="82"/>
    </location>
</feature>
<keyword evidence="1" id="KW-0812">Transmembrane</keyword>
<evidence type="ECO:0000313" key="3">
    <source>
        <dbReference type="Proteomes" id="UP001190700"/>
    </source>
</evidence>
<evidence type="ECO:0000313" key="2">
    <source>
        <dbReference type="EMBL" id="KAK3249412.1"/>
    </source>
</evidence>
<reference evidence="2 3" key="1">
    <citation type="journal article" date="2015" name="Genome Biol. Evol.">
        <title>Comparative Genomics of a Bacterivorous Green Alga Reveals Evolutionary Causalities and Consequences of Phago-Mixotrophic Mode of Nutrition.</title>
        <authorList>
            <person name="Burns J.A."/>
            <person name="Paasch A."/>
            <person name="Narechania A."/>
            <person name="Kim E."/>
        </authorList>
    </citation>
    <scope>NUCLEOTIDE SEQUENCE [LARGE SCALE GENOMIC DNA]</scope>
    <source>
        <strain evidence="2 3">PLY_AMNH</strain>
    </source>
</reference>
<gene>
    <name evidence="2" type="ORF">CYMTET_41158</name>
</gene>
<name>A0AAE0F2X4_9CHLO</name>
<dbReference type="EMBL" id="LGRX02027361">
    <property type="protein sequence ID" value="KAK3249412.1"/>
    <property type="molecule type" value="Genomic_DNA"/>
</dbReference>